<dbReference type="InterPro" id="IPR005068">
    <property type="entry name" value="Phage_lambda_Stf-r2"/>
</dbReference>
<dbReference type="GO" id="GO:0019062">
    <property type="term" value="P:virion attachment to host cell"/>
    <property type="evidence" value="ECO:0007669"/>
    <property type="project" value="InterPro"/>
</dbReference>
<dbReference type="Proteomes" id="UP000322184">
    <property type="component" value="Unassembled WGS sequence"/>
</dbReference>
<reference evidence="4 5" key="1">
    <citation type="submission" date="2019-09" db="EMBL/GenBank/DDBJ databases">
        <title>Whole genome sequence of Photorhabdus heterorhabditis strain ETL (Enterobacteriales: Enterobacteriaceae) a bacterial symbiont of Heterorhabditis zealandica strain ETL (Rhabditida: Heterorhabditidae).</title>
        <authorList>
            <person name="Lulamba T.E."/>
            <person name="Serepa-Dlamini M.H."/>
        </authorList>
    </citation>
    <scope>NUCLEOTIDE SEQUENCE [LARGE SCALE GENOMIC DNA]</scope>
    <source>
        <strain evidence="4 5">ETL</strain>
    </source>
</reference>
<evidence type="ECO:0000313" key="4">
    <source>
        <dbReference type="EMBL" id="KAA1185266.1"/>
    </source>
</evidence>
<evidence type="ECO:0000256" key="1">
    <source>
        <dbReference type="ARBA" id="ARBA00004328"/>
    </source>
</evidence>
<dbReference type="Pfam" id="PF03406">
    <property type="entry name" value="Phage_fiber_2"/>
    <property type="match status" value="1"/>
</dbReference>
<comment type="caution">
    <text evidence="4">The sequence shown here is derived from an EMBL/GenBank/DDBJ whole genome shotgun (WGS) entry which is preliminary data.</text>
</comment>
<accession>A0A5B0WEK6</accession>
<gene>
    <name evidence="4" type="ORF">F0L16_14985</name>
</gene>
<dbReference type="InterPro" id="IPR011083">
    <property type="entry name" value="Phage_tail_collar_dom"/>
</dbReference>
<evidence type="ECO:0000256" key="2">
    <source>
        <dbReference type="ARBA" id="ARBA00022581"/>
    </source>
</evidence>
<keyword evidence="2" id="KW-0945">Host-virus interaction</keyword>
<name>A0A5B0WEK6_9GAMM</name>
<dbReference type="PANTHER" id="PTHR35191:SF1">
    <property type="entry name" value="PROPHAGE SIDE TAIL FIBER PROTEIN HOMOLOG STFQ-RELATED"/>
    <property type="match status" value="1"/>
</dbReference>
<dbReference type="InterPro" id="IPR037053">
    <property type="entry name" value="Phage_tail_collar_dom_sf"/>
</dbReference>
<dbReference type="Pfam" id="PF07484">
    <property type="entry name" value="Collar"/>
    <property type="match status" value="1"/>
</dbReference>
<comment type="subcellular location">
    <subcellularLocation>
        <location evidence="1">Virion</location>
    </subcellularLocation>
</comment>
<evidence type="ECO:0000259" key="3">
    <source>
        <dbReference type="Pfam" id="PF07484"/>
    </source>
</evidence>
<dbReference type="RefSeq" id="WP_149617081.1">
    <property type="nucleotide sequence ID" value="NZ_CAWPFF010000071.1"/>
</dbReference>
<dbReference type="PANTHER" id="PTHR35191">
    <property type="entry name" value="PROPHAGE SIDE TAIL FIBER PROTEIN HOMOLOG STFQ-RELATED"/>
    <property type="match status" value="1"/>
</dbReference>
<organism evidence="4 5">
    <name type="scientific">Photorhabdus heterorhabditis</name>
    <dbReference type="NCBI Taxonomy" id="880156"/>
    <lineage>
        <taxon>Bacteria</taxon>
        <taxon>Pseudomonadati</taxon>
        <taxon>Pseudomonadota</taxon>
        <taxon>Gammaproteobacteria</taxon>
        <taxon>Enterobacterales</taxon>
        <taxon>Morganellaceae</taxon>
        <taxon>Photorhabdus</taxon>
    </lineage>
</organism>
<sequence>MSQKNDFKAFSISNNANVVSQRLYEESKDLLTGFPPNDVSTHMLNKALRQSSTISSVLADFIAEQSGEDVLDDGNVAKLTTQLNKALERKTTTRVPDASLTQKGVVQLTNVIGNSDTLAVTQKLVQEIINSLREDINNSRANDLPVGTPIPWPTAIPPSGWLQCNGATFDKSKFPELAKAYPSGRLPDLRGEFIRGWDDGRGIDQNRSLLKWQEGSYLLQEGGQGDYVLNFSLNNLGVLQWDAPQNKTLSLRARVARPISTWNDMKASYIGVSRPRNVAFNYIVRAI</sequence>
<evidence type="ECO:0000313" key="5">
    <source>
        <dbReference type="Proteomes" id="UP000322184"/>
    </source>
</evidence>
<feature type="domain" description="Phage tail collar" evidence="3">
    <location>
        <begin position="147"/>
        <end position="194"/>
    </location>
</feature>
<dbReference type="SUPFAM" id="SSF88874">
    <property type="entry name" value="Receptor-binding domain of short tail fibre protein gp12"/>
    <property type="match status" value="1"/>
</dbReference>
<dbReference type="GO" id="GO:0046718">
    <property type="term" value="P:symbiont entry into host cell"/>
    <property type="evidence" value="ECO:0007669"/>
    <property type="project" value="InterPro"/>
</dbReference>
<dbReference type="Gene3D" id="3.90.1340.10">
    <property type="entry name" value="Phage tail collar domain"/>
    <property type="match status" value="1"/>
</dbReference>
<proteinExistence type="predicted"/>
<dbReference type="EMBL" id="VTUW01000030">
    <property type="protein sequence ID" value="KAA1185266.1"/>
    <property type="molecule type" value="Genomic_DNA"/>
</dbReference>
<dbReference type="AlphaFoldDB" id="A0A5B0WEK6"/>
<dbReference type="InterPro" id="IPR051934">
    <property type="entry name" value="Phage_Tail_Fiber_Structural"/>
</dbReference>
<protein>
    <submittedName>
        <fullName evidence="4">Tail fiber protein</fullName>
    </submittedName>
</protein>